<organism evidence="4">
    <name type="scientific">bioreactor metagenome</name>
    <dbReference type="NCBI Taxonomy" id="1076179"/>
    <lineage>
        <taxon>unclassified sequences</taxon>
        <taxon>metagenomes</taxon>
        <taxon>ecological metagenomes</taxon>
    </lineage>
</organism>
<evidence type="ECO:0008006" key="5">
    <source>
        <dbReference type="Google" id="ProtNLM"/>
    </source>
</evidence>
<evidence type="ECO:0000256" key="1">
    <source>
        <dbReference type="ARBA" id="ARBA00022676"/>
    </source>
</evidence>
<evidence type="ECO:0000313" key="4">
    <source>
        <dbReference type="EMBL" id="MPM28658.1"/>
    </source>
</evidence>
<proteinExistence type="predicted"/>
<keyword evidence="3" id="KW-0812">Transmembrane</keyword>
<accession>A0A644YKZ3</accession>
<dbReference type="GO" id="GO:0016757">
    <property type="term" value="F:glycosyltransferase activity"/>
    <property type="evidence" value="ECO:0007669"/>
    <property type="project" value="UniProtKB-KW"/>
</dbReference>
<dbReference type="Gene3D" id="3.90.550.10">
    <property type="entry name" value="Spore Coat Polysaccharide Biosynthesis Protein SpsA, Chain A"/>
    <property type="match status" value="1"/>
</dbReference>
<name>A0A644YKZ3_9ZZZZ</name>
<feature type="transmembrane region" description="Helical" evidence="3">
    <location>
        <begin position="12"/>
        <end position="33"/>
    </location>
</feature>
<feature type="transmembrane region" description="Helical" evidence="3">
    <location>
        <begin position="327"/>
        <end position="344"/>
    </location>
</feature>
<feature type="transmembrane region" description="Helical" evidence="3">
    <location>
        <begin position="351"/>
        <end position="370"/>
    </location>
</feature>
<comment type="caution">
    <text evidence="4">The sequence shown here is derived from an EMBL/GenBank/DDBJ whole genome shotgun (WGS) entry which is preliminary data.</text>
</comment>
<evidence type="ECO:0000256" key="3">
    <source>
        <dbReference type="SAM" id="Phobius"/>
    </source>
</evidence>
<dbReference type="PANTHER" id="PTHR43630">
    <property type="entry name" value="POLY-BETA-1,6-N-ACETYL-D-GLUCOSAMINE SYNTHASE"/>
    <property type="match status" value="1"/>
</dbReference>
<dbReference type="Pfam" id="PF13641">
    <property type="entry name" value="Glyco_tranf_2_3"/>
    <property type="match status" value="1"/>
</dbReference>
<dbReference type="CDD" id="cd06423">
    <property type="entry name" value="CESA_like"/>
    <property type="match status" value="1"/>
</dbReference>
<dbReference type="PANTHER" id="PTHR43630:SF1">
    <property type="entry name" value="POLY-BETA-1,6-N-ACETYL-D-GLUCOSAMINE SYNTHASE"/>
    <property type="match status" value="1"/>
</dbReference>
<dbReference type="SUPFAM" id="SSF53448">
    <property type="entry name" value="Nucleotide-diphospho-sugar transferases"/>
    <property type="match status" value="1"/>
</dbReference>
<feature type="transmembrane region" description="Helical" evidence="3">
    <location>
        <begin position="303"/>
        <end position="321"/>
    </location>
</feature>
<dbReference type="AlphaFoldDB" id="A0A644YKZ3"/>
<keyword evidence="1" id="KW-0328">Glycosyltransferase</keyword>
<dbReference type="EMBL" id="VSSQ01005314">
    <property type="protein sequence ID" value="MPM28658.1"/>
    <property type="molecule type" value="Genomic_DNA"/>
</dbReference>
<protein>
    <recommendedName>
        <fullName evidence="5">Glycosyltransferase 2-like domain-containing protein</fullName>
    </recommendedName>
</protein>
<dbReference type="InterPro" id="IPR029044">
    <property type="entry name" value="Nucleotide-diphossugar_trans"/>
</dbReference>
<evidence type="ECO:0000256" key="2">
    <source>
        <dbReference type="ARBA" id="ARBA00022679"/>
    </source>
</evidence>
<keyword evidence="2" id="KW-0808">Transferase</keyword>
<keyword evidence="3" id="KW-1133">Transmembrane helix</keyword>
<reference evidence="4" key="1">
    <citation type="submission" date="2019-08" db="EMBL/GenBank/DDBJ databases">
        <authorList>
            <person name="Kucharzyk K."/>
            <person name="Murdoch R.W."/>
            <person name="Higgins S."/>
            <person name="Loffler F."/>
        </authorList>
    </citation>
    <scope>NUCLEOTIDE SEQUENCE</scope>
</reference>
<gene>
    <name evidence="4" type="ORF">SDC9_75185</name>
</gene>
<sequence length="386" mass="44499">MISTVRIIELVVFYILSLSVGYLFLFAIASKFYRRRKYAQAEKMNRFAVLFPAYKEDKVIIQSVTSFLEQDYPTDKYEVIVISDHMEDATNEALSQLPIRLIKATYTDSSKAKAMSLAMDVTEHGHYDMVVVMDADNLTTPQFLQEMNKARNAGLKAIQAHRTAKNTNTDVALLDAVSEEINNSLFRKGHVAMGFSSALIGSGMALDNDWFRYNVKRLQTAGEDKELEMLLLKDRIYIEYLEDLYVLDEKVQKKEGIQNQRRRWFASQVGSLLNALPHFPKAFFTGNFDYCNKVIQWMMLPRIILIFLIGVITLSATVISPASCLKWWYLSLWLLFTLCLVIPGRLYNRKLFKAVLQIPVLAWMMFLNLFKLKGVNKKFIHTEHGH</sequence>
<keyword evidence="3" id="KW-0472">Membrane</keyword>